<evidence type="ECO:0000313" key="3">
    <source>
        <dbReference type="RefSeq" id="XP_026899651.1"/>
    </source>
</evidence>
<reference evidence="3" key="2">
    <citation type="submission" date="2025-08" db="UniProtKB">
        <authorList>
            <consortium name="RefSeq"/>
        </authorList>
    </citation>
    <scope>IDENTIFICATION</scope>
    <source>
        <tissue evidence="3">Blood</tissue>
    </source>
</reference>
<feature type="region of interest" description="Disordered" evidence="1">
    <location>
        <begin position="1"/>
        <end position="27"/>
    </location>
</feature>
<dbReference type="RefSeq" id="XP_026899651.1">
    <property type="nucleotide sequence ID" value="XM_027043850.1"/>
</dbReference>
<feature type="compositionally biased region" description="Polar residues" evidence="1">
    <location>
        <begin position="9"/>
        <end position="18"/>
    </location>
</feature>
<evidence type="ECO:0000313" key="2">
    <source>
        <dbReference type="Proteomes" id="UP001652583"/>
    </source>
</evidence>
<keyword evidence="2" id="KW-1185">Reference proteome</keyword>
<reference evidence="2" key="1">
    <citation type="submission" date="2025-05" db="UniProtKB">
        <authorList>
            <consortium name="RefSeq"/>
        </authorList>
    </citation>
    <scope>NUCLEOTIDE SEQUENCE [LARGE SCALE GENOMIC DNA]</scope>
</reference>
<feature type="region of interest" description="Disordered" evidence="1">
    <location>
        <begin position="57"/>
        <end position="160"/>
    </location>
</feature>
<organism evidence="2 3">
    <name type="scientific">Acinonyx jubatus</name>
    <name type="common">Cheetah</name>
    <dbReference type="NCBI Taxonomy" id="32536"/>
    <lineage>
        <taxon>Eukaryota</taxon>
        <taxon>Metazoa</taxon>
        <taxon>Chordata</taxon>
        <taxon>Craniata</taxon>
        <taxon>Vertebrata</taxon>
        <taxon>Euteleostomi</taxon>
        <taxon>Mammalia</taxon>
        <taxon>Eutheria</taxon>
        <taxon>Laurasiatheria</taxon>
        <taxon>Carnivora</taxon>
        <taxon>Feliformia</taxon>
        <taxon>Felidae</taxon>
        <taxon>Felinae</taxon>
        <taxon>Acinonyx</taxon>
    </lineage>
</organism>
<feature type="compositionally biased region" description="Pro residues" evidence="1">
    <location>
        <begin position="138"/>
        <end position="156"/>
    </location>
</feature>
<dbReference type="KEGG" id="aju:113595065"/>
<proteinExistence type="predicted"/>
<name>A0A6J1Y3Z3_ACIJB</name>
<sequence>MSDGDNRCSAESQASRESPSLARQARGGQSLTLETVLLALHQPSEVTPQPASCCLVKPEVTSTSRNPPVPDADFPPKGRREETVRKQATVAPEPSPRLHTTRPPRLAARSSLPRRPSSATTGHSRNRPPAPLAGLLRPPAPPPEATSPAPPHPPLPGGRFRSRVRACAPAAATAAVAARGSVRRETWCCFLGVKVLSNFRFLILSPGF</sequence>
<evidence type="ECO:0000256" key="1">
    <source>
        <dbReference type="SAM" id="MobiDB-lite"/>
    </source>
</evidence>
<accession>A0A6J1Y3Z3</accession>
<gene>
    <name evidence="3" type="primary">LOC113595065</name>
</gene>
<feature type="compositionally biased region" description="Basic and acidic residues" evidence="1">
    <location>
        <begin position="74"/>
        <end position="85"/>
    </location>
</feature>
<feature type="compositionally biased region" description="Low complexity" evidence="1">
    <location>
        <begin position="103"/>
        <end position="119"/>
    </location>
</feature>
<dbReference type="GeneID" id="113595065"/>
<dbReference type="Proteomes" id="UP001652583">
    <property type="component" value="Chromosome C1"/>
</dbReference>
<protein>
    <submittedName>
        <fullName evidence="3">Uncharacterized protein LOC113595065</fullName>
    </submittedName>
</protein>
<dbReference type="AlphaFoldDB" id="A0A6J1Y3Z3"/>